<evidence type="ECO:0000313" key="9">
    <source>
        <dbReference type="Proteomes" id="UP000593567"/>
    </source>
</evidence>
<comment type="caution">
    <text evidence="8">The sequence shown here is derived from an EMBL/GenBank/DDBJ whole genome shotgun (WGS) entry which is preliminary data.</text>
</comment>
<dbReference type="Gene3D" id="1.20.1050.10">
    <property type="match status" value="1"/>
</dbReference>
<evidence type="ECO:0000256" key="2">
    <source>
        <dbReference type="ARBA" id="ARBA00007655"/>
    </source>
</evidence>
<reference evidence="8" key="1">
    <citation type="submission" date="2020-06" db="EMBL/GenBank/DDBJ databases">
        <title>Draft genome of Bugula neritina, a colonial animal packing powerful symbionts and potential medicines.</title>
        <authorList>
            <person name="Rayko M."/>
        </authorList>
    </citation>
    <scope>NUCLEOTIDE SEQUENCE [LARGE SCALE GENOMIC DNA]</scope>
    <source>
        <strain evidence="8">Kwan_BN1</strain>
    </source>
</reference>
<feature type="domain" description="GST C-terminal" evidence="7">
    <location>
        <begin position="94"/>
        <end position="236"/>
    </location>
</feature>
<evidence type="ECO:0000256" key="4">
    <source>
        <dbReference type="ARBA" id="ARBA00022989"/>
    </source>
</evidence>
<name>A0A7J7JRW6_BUGNE</name>
<dbReference type="InterPro" id="IPR036249">
    <property type="entry name" value="Thioredoxin-like_sf"/>
</dbReference>
<dbReference type="Pfam" id="PF22441">
    <property type="entry name" value="CLIC-like_N"/>
    <property type="match status" value="1"/>
</dbReference>
<keyword evidence="3" id="KW-0812">Transmembrane</keyword>
<dbReference type="OrthoDB" id="1935530at2759"/>
<keyword evidence="4" id="KW-1133">Transmembrane helix</keyword>
<protein>
    <submittedName>
        <fullName evidence="8">CLIC6</fullName>
    </submittedName>
</protein>
<dbReference type="AlphaFoldDB" id="A0A7J7JRW6"/>
<evidence type="ECO:0000313" key="8">
    <source>
        <dbReference type="EMBL" id="KAF6028404.1"/>
    </source>
</evidence>
<dbReference type="PANTHER" id="PTHR43920">
    <property type="entry name" value="CHLORIDE INTRACELLULAR CHANNEL, ISOFORM A"/>
    <property type="match status" value="1"/>
</dbReference>
<dbReference type="GO" id="GO:0005737">
    <property type="term" value="C:cytoplasm"/>
    <property type="evidence" value="ECO:0007669"/>
    <property type="project" value="TreeGrafter"/>
</dbReference>
<evidence type="ECO:0000256" key="3">
    <source>
        <dbReference type="ARBA" id="ARBA00022692"/>
    </source>
</evidence>
<evidence type="ECO:0000256" key="5">
    <source>
        <dbReference type="ARBA" id="ARBA00023136"/>
    </source>
</evidence>
<dbReference type="InterPro" id="IPR010987">
    <property type="entry name" value="Glutathione-S-Trfase_C-like"/>
</dbReference>
<evidence type="ECO:0000259" key="7">
    <source>
        <dbReference type="PROSITE" id="PS50405"/>
    </source>
</evidence>
<dbReference type="EMBL" id="VXIV02001954">
    <property type="protein sequence ID" value="KAF6028404.1"/>
    <property type="molecule type" value="Genomic_DNA"/>
</dbReference>
<keyword evidence="9" id="KW-1185">Reference proteome</keyword>
<dbReference type="SUPFAM" id="SSF47616">
    <property type="entry name" value="GST C-terminal domain-like"/>
    <property type="match status" value="1"/>
</dbReference>
<dbReference type="Proteomes" id="UP000593567">
    <property type="component" value="Unassembled WGS sequence"/>
</dbReference>
<evidence type="ECO:0000256" key="6">
    <source>
        <dbReference type="SAM" id="MobiDB-lite"/>
    </source>
</evidence>
<sequence length="379" mass="41825">MTNVWAIPGSMTSDYISNTTQSATSDTTVMLYIKSGPDGKSFGGCPFCQSAVMMLLAKTELTPIDYMIKIVDLRNPPQEFKHLSNKVPLLKYGQSISITDMDEFVNFFDSLWSEHPIETKAEKATAVIRNLFSKFCFYVKGVSNTPAALVRELARINDYLGATQTTFLAGDSLSHADCLVLPRLQHVRVAAKVFRDFDIPTEFKHLWRYLEAAYKCKVFRNACPRDQEIVQFWTEYPNVPKLSPANRKLYSTKSEAIYTLEVPEELRTPESKAEDSNTTADEPAEPAPSAEEPITVADEPAPSAEEPITVAEEPAPFAEVEEVASGATEVNNLSVVDVPISRKDADELPPPPEDTASGGSSENEPAPTSEEILPPPPRT</sequence>
<comment type="subcellular location">
    <subcellularLocation>
        <location evidence="1">Membrane</location>
        <topology evidence="1">Single-pass membrane protein</topology>
    </subcellularLocation>
</comment>
<dbReference type="InterPro" id="IPR053823">
    <property type="entry name" value="CLIC_N"/>
</dbReference>
<proteinExistence type="inferred from homology"/>
<organism evidence="8 9">
    <name type="scientific">Bugula neritina</name>
    <name type="common">Brown bryozoan</name>
    <name type="synonym">Sertularia neritina</name>
    <dbReference type="NCBI Taxonomy" id="10212"/>
    <lineage>
        <taxon>Eukaryota</taxon>
        <taxon>Metazoa</taxon>
        <taxon>Spiralia</taxon>
        <taxon>Lophotrochozoa</taxon>
        <taxon>Bryozoa</taxon>
        <taxon>Gymnolaemata</taxon>
        <taxon>Cheilostomatida</taxon>
        <taxon>Flustrina</taxon>
        <taxon>Buguloidea</taxon>
        <taxon>Bugulidae</taxon>
        <taxon>Bugula</taxon>
    </lineage>
</organism>
<feature type="region of interest" description="Disordered" evidence="6">
    <location>
        <begin position="261"/>
        <end position="379"/>
    </location>
</feature>
<dbReference type="GO" id="GO:0005254">
    <property type="term" value="F:chloride channel activity"/>
    <property type="evidence" value="ECO:0007669"/>
    <property type="project" value="TreeGrafter"/>
</dbReference>
<evidence type="ECO:0000256" key="1">
    <source>
        <dbReference type="ARBA" id="ARBA00004167"/>
    </source>
</evidence>
<dbReference type="GO" id="GO:0016324">
    <property type="term" value="C:apical plasma membrane"/>
    <property type="evidence" value="ECO:0007669"/>
    <property type="project" value="TreeGrafter"/>
</dbReference>
<gene>
    <name evidence="8" type="ORF">EB796_013293</name>
</gene>
<feature type="compositionally biased region" description="Basic and acidic residues" evidence="6">
    <location>
        <begin position="264"/>
        <end position="275"/>
    </location>
</feature>
<dbReference type="PANTHER" id="PTHR43920:SF5">
    <property type="entry name" value="CHLORIDE INTRACELLULAR CHANNEL CLIC"/>
    <property type="match status" value="1"/>
</dbReference>
<accession>A0A7J7JRW6</accession>
<dbReference type="PROSITE" id="PS50405">
    <property type="entry name" value="GST_CTER"/>
    <property type="match status" value="1"/>
</dbReference>
<dbReference type="SUPFAM" id="SSF52833">
    <property type="entry name" value="Thioredoxin-like"/>
    <property type="match status" value="1"/>
</dbReference>
<comment type="similarity">
    <text evidence="2">Belongs to the chloride channel CLIC family.</text>
</comment>
<keyword evidence="5" id="KW-0472">Membrane</keyword>
<dbReference type="Pfam" id="PF13410">
    <property type="entry name" value="GST_C_2"/>
    <property type="match status" value="1"/>
</dbReference>
<dbReference type="Gene3D" id="3.40.30.10">
    <property type="entry name" value="Glutaredoxin"/>
    <property type="match status" value="1"/>
</dbReference>
<dbReference type="InterPro" id="IPR036282">
    <property type="entry name" value="Glutathione-S-Trfase_C_sf"/>
</dbReference>